<reference evidence="1 2" key="1">
    <citation type="submission" date="2017-02" db="EMBL/GenBank/DDBJ databases">
        <authorList>
            <person name="Peterson S.W."/>
        </authorList>
    </citation>
    <scope>NUCLEOTIDE SEQUENCE [LARGE SCALE GENOMIC DNA]</scope>
    <source>
        <strain evidence="1 2">LSP_Lj1</strain>
    </source>
</reference>
<dbReference type="NCBIfam" id="NF004637">
    <property type="entry name" value="PRK05986.1"/>
    <property type="match status" value="1"/>
</dbReference>
<dbReference type="GO" id="GO:0009236">
    <property type="term" value="P:cobalamin biosynthetic process"/>
    <property type="evidence" value="ECO:0007669"/>
    <property type="project" value="InterPro"/>
</dbReference>
<keyword evidence="2" id="KW-1185">Reference proteome</keyword>
<dbReference type="CDD" id="cd00561">
    <property type="entry name" value="CobA_ACA"/>
    <property type="match status" value="1"/>
</dbReference>
<dbReference type="STRING" id="1255658.FM114_15095"/>
<organism evidence="1 2">
    <name type="scientific">Luteococcus japonicus LSP_Lj1</name>
    <dbReference type="NCBI Taxonomy" id="1255658"/>
    <lineage>
        <taxon>Bacteria</taxon>
        <taxon>Bacillati</taxon>
        <taxon>Actinomycetota</taxon>
        <taxon>Actinomycetes</taxon>
        <taxon>Propionibacteriales</taxon>
        <taxon>Propionibacteriaceae</taxon>
        <taxon>Luteococcus</taxon>
    </lineage>
</organism>
<evidence type="ECO:0000313" key="1">
    <source>
        <dbReference type="EMBL" id="SJN44484.1"/>
    </source>
</evidence>
<dbReference type="NCBIfam" id="TIGR00708">
    <property type="entry name" value="cobA"/>
    <property type="match status" value="1"/>
</dbReference>
<dbReference type="Pfam" id="PF02572">
    <property type="entry name" value="CobA_CobO_BtuR"/>
    <property type="match status" value="1"/>
</dbReference>
<dbReference type="PANTHER" id="PTHR46638:SF1">
    <property type="entry name" value="CORRINOID ADENOSYLTRANSFERASE"/>
    <property type="match status" value="1"/>
</dbReference>
<dbReference type="EC" id="2.5.1.17" evidence="1"/>
<dbReference type="InterPro" id="IPR027417">
    <property type="entry name" value="P-loop_NTPase"/>
</dbReference>
<name>A0A1R4KKC7_9ACTN</name>
<evidence type="ECO:0000313" key="2">
    <source>
        <dbReference type="Proteomes" id="UP000188342"/>
    </source>
</evidence>
<dbReference type="EMBL" id="FUKQ01000059">
    <property type="protein sequence ID" value="SJN44484.1"/>
    <property type="molecule type" value="Genomic_DNA"/>
</dbReference>
<dbReference type="Gene3D" id="3.40.50.300">
    <property type="entry name" value="P-loop containing nucleotide triphosphate hydrolases"/>
    <property type="match status" value="1"/>
</dbReference>
<dbReference type="Proteomes" id="UP000188342">
    <property type="component" value="Unassembled WGS sequence"/>
</dbReference>
<sequence length="201" mass="22480">MQGTPPVKDEKLTTRQLRHQPRLIVNTGDGKGKSTAAFGMALRGWNQGWSIGVYQFVKSPNWRTGEKAAFAALNEVHEQTGQGGPVEWHAMGAGWTWLRSTKEVDHVAMSKEGWARISEQLANETHDLYVLDEFSYVLANGWLDVDEVLETLRNRPGTQHVVMTGRRMPQQVLDAADLVTEMTKIKHPFDTGAKGQAGIEW</sequence>
<dbReference type="AlphaFoldDB" id="A0A1R4KKC7"/>
<dbReference type="GO" id="GO:0005524">
    <property type="term" value="F:ATP binding"/>
    <property type="evidence" value="ECO:0007669"/>
    <property type="project" value="InterPro"/>
</dbReference>
<dbReference type="RefSeq" id="WP_094765971.1">
    <property type="nucleotide sequence ID" value="NZ_FUKQ01000059.1"/>
</dbReference>
<accession>A0A1R4KKC7</accession>
<proteinExistence type="predicted"/>
<dbReference type="OrthoDB" id="9810309at2"/>
<dbReference type="GO" id="GO:0008817">
    <property type="term" value="F:corrinoid adenosyltransferase activity"/>
    <property type="evidence" value="ECO:0007669"/>
    <property type="project" value="UniProtKB-EC"/>
</dbReference>
<dbReference type="PANTHER" id="PTHR46638">
    <property type="entry name" value="CORRINOID ADENOSYLTRANSFERASE"/>
    <property type="match status" value="1"/>
</dbReference>
<dbReference type="SUPFAM" id="SSF52540">
    <property type="entry name" value="P-loop containing nucleoside triphosphate hydrolases"/>
    <property type="match status" value="1"/>
</dbReference>
<gene>
    <name evidence="1" type="ORF">FM114_15095</name>
</gene>
<dbReference type="PIRSF" id="PIRSF015617">
    <property type="entry name" value="Adensltrnsf_CobA"/>
    <property type="match status" value="1"/>
</dbReference>
<protein>
    <submittedName>
        <fullName evidence="1">Cob(I)alamin adenosyltransferase</fullName>
        <ecNumber evidence="1">2.5.1.17</ecNumber>
    </submittedName>
</protein>
<keyword evidence="1" id="KW-0808">Transferase</keyword>
<dbReference type="InterPro" id="IPR003724">
    <property type="entry name" value="CblAdoTrfase_CobA"/>
</dbReference>